<feature type="region of interest" description="Disordered" evidence="8">
    <location>
        <begin position="1"/>
        <end position="20"/>
    </location>
</feature>
<protein>
    <submittedName>
        <fullName evidence="10">ABC transporter permease</fullName>
    </submittedName>
</protein>
<keyword evidence="2 7" id="KW-0813">Transport</keyword>
<feature type="transmembrane region" description="Helical" evidence="7">
    <location>
        <begin position="166"/>
        <end position="184"/>
    </location>
</feature>
<dbReference type="InterPro" id="IPR035906">
    <property type="entry name" value="MetI-like_sf"/>
</dbReference>
<accession>A0A6B1DSK7</accession>
<name>A0A6B1DSK7_9CHLR</name>
<evidence type="ECO:0000256" key="6">
    <source>
        <dbReference type="ARBA" id="ARBA00023136"/>
    </source>
</evidence>
<dbReference type="PROSITE" id="PS50928">
    <property type="entry name" value="ABC_TM1"/>
    <property type="match status" value="1"/>
</dbReference>
<dbReference type="InterPro" id="IPR000515">
    <property type="entry name" value="MetI-like"/>
</dbReference>
<feature type="transmembrane region" description="Helical" evidence="7">
    <location>
        <begin position="41"/>
        <end position="62"/>
    </location>
</feature>
<comment type="similarity">
    <text evidence="7">Belongs to the binding-protein-dependent transport system permease family.</text>
</comment>
<feature type="transmembrane region" description="Helical" evidence="7">
    <location>
        <begin position="104"/>
        <end position="125"/>
    </location>
</feature>
<dbReference type="InterPro" id="IPR050366">
    <property type="entry name" value="BP-dependent_transpt_permease"/>
</dbReference>
<dbReference type="Pfam" id="PF12911">
    <property type="entry name" value="OppC_N"/>
    <property type="match status" value="1"/>
</dbReference>
<comment type="caution">
    <text evidence="10">The sequence shown here is derived from an EMBL/GenBank/DDBJ whole genome shotgun (WGS) entry which is preliminary data.</text>
</comment>
<dbReference type="GO" id="GO:0055085">
    <property type="term" value="P:transmembrane transport"/>
    <property type="evidence" value="ECO:0007669"/>
    <property type="project" value="InterPro"/>
</dbReference>
<evidence type="ECO:0000256" key="7">
    <source>
        <dbReference type="RuleBase" id="RU363032"/>
    </source>
</evidence>
<feature type="transmembrane region" description="Helical" evidence="7">
    <location>
        <begin position="224"/>
        <end position="248"/>
    </location>
</feature>
<reference evidence="10" key="1">
    <citation type="submission" date="2019-09" db="EMBL/GenBank/DDBJ databases">
        <title>Characterisation of the sponge microbiome using genome-centric metagenomics.</title>
        <authorList>
            <person name="Engelberts J.P."/>
            <person name="Robbins S.J."/>
            <person name="De Goeij J.M."/>
            <person name="Aranda M."/>
            <person name="Bell S.C."/>
            <person name="Webster N.S."/>
        </authorList>
    </citation>
    <scope>NUCLEOTIDE SEQUENCE</scope>
    <source>
        <strain evidence="10">SB0662_bin_9</strain>
    </source>
</reference>
<dbReference type="PANTHER" id="PTHR43386">
    <property type="entry name" value="OLIGOPEPTIDE TRANSPORT SYSTEM PERMEASE PROTEIN APPC"/>
    <property type="match status" value="1"/>
</dbReference>
<comment type="subcellular location">
    <subcellularLocation>
        <location evidence="1 7">Cell membrane</location>
        <topology evidence="1 7">Multi-pass membrane protein</topology>
    </subcellularLocation>
</comment>
<gene>
    <name evidence="10" type="ORF">F4Y08_04870</name>
</gene>
<dbReference type="PANTHER" id="PTHR43386:SF1">
    <property type="entry name" value="D,D-DIPEPTIDE TRANSPORT SYSTEM PERMEASE PROTEIN DDPC-RELATED"/>
    <property type="match status" value="1"/>
</dbReference>
<evidence type="ECO:0000259" key="9">
    <source>
        <dbReference type="PROSITE" id="PS50928"/>
    </source>
</evidence>
<dbReference type="Pfam" id="PF00528">
    <property type="entry name" value="BPD_transp_1"/>
    <property type="match status" value="1"/>
</dbReference>
<evidence type="ECO:0000256" key="4">
    <source>
        <dbReference type="ARBA" id="ARBA00022692"/>
    </source>
</evidence>
<sequence length="309" mass="32829">MSSSETAKDRATRGDEAVQSWDLAEQPTQSRLWHRFRRHRGGMVGLVVVLIMFFISVAAPLLSTHDPLAISKGNQFLPPSPAHFFGTDEFGRDIYTRTLHAGRISLLAGAVAALTAAALGVPLGLVSGYAGRGLDAVIMRCIDTLLAFPALLLALTIVAVLGPGSVNAMIAVAIVGLPGFARLARASILVQKEMDFVLAAQAVGATARRIIFRTVLPNSLAPIIVQLTLAVAFAILVEAALSFLGLGTQPPDASWGAMLLSGRGHLRRAWWYGFFPGLFITSLILGLNSLADALRDVLDPTMVNQGNNL</sequence>
<feature type="transmembrane region" description="Helical" evidence="7">
    <location>
        <begin position="269"/>
        <end position="291"/>
    </location>
</feature>
<evidence type="ECO:0000256" key="8">
    <source>
        <dbReference type="SAM" id="MobiDB-lite"/>
    </source>
</evidence>
<evidence type="ECO:0000256" key="1">
    <source>
        <dbReference type="ARBA" id="ARBA00004651"/>
    </source>
</evidence>
<dbReference type="CDD" id="cd06261">
    <property type="entry name" value="TM_PBP2"/>
    <property type="match status" value="1"/>
</dbReference>
<evidence type="ECO:0000256" key="2">
    <source>
        <dbReference type="ARBA" id="ARBA00022448"/>
    </source>
</evidence>
<feature type="transmembrane region" description="Helical" evidence="7">
    <location>
        <begin position="137"/>
        <end position="160"/>
    </location>
</feature>
<dbReference type="EMBL" id="VXPY01000031">
    <property type="protein sequence ID" value="MYD89662.1"/>
    <property type="molecule type" value="Genomic_DNA"/>
</dbReference>
<dbReference type="GO" id="GO:0005886">
    <property type="term" value="C:plasma membrane"/>
    <property type="evidence" value="ECO:0007669"/>
    <property type="project" value="UniProtKB-SubCell"/>
</dbReference>
<dbReference type="AlphaFoldDB" id="A0A6B1DSK7"/>
<organism evidence="10">
    <name type="scientific">Caldilineaceae bacterium SB0662_bin_9</name>
    <dbReference type="NCBI Taxonomy" id="2605258"/>
    <lineage>
        <taxon>Bacteria</taxon>
        <taxon>Bacillati</taxon>
        <taxon>Chloroflexota</taxon>
        <taxon>Caldilineae</taxon>
        <taxon>Caldilineales</taxon>
        <taxon>Caldilineaceae</taxon>
    </lineage>
</organism>
<proteinExistence type="inferred from homology"/>
<keyword evidence="4 7" id="KW-0812">Transmembrane</keyword>
<evidence type="ECO:0000256" key="3">
    <source>
        <dbReference type="ARBA" id="ARBA00022475"/>
    </source>
</evidence>
<dbReference type="Gene3D" id="1.10.3720.10">
    <property type="entry name" value="MetI-like"/>
    <property type="match status" value="1"/>
</dbReference>
<dbReference type="InterPro" id="IPR025966">
    <property type="entry name" value="OppC_N"/>
</dbReference>
<keyword evidence="6 7" id="KW-0472">Membrane</keyword>
<keyword evidence="5 7" id="KW-1133">Transmembrane helix</keyword>
<keyword evidence="3" id="KW-1003">Cell membrane</keyword>
<evidence type="ECO:0000313" key="10">
    <source>
        <dbReference type="EMBL" id="MYD89662.1"/>
    </source>
</evidence>
<feature type="domain" description="ABC transmembrane type-1" evidence="9">
    <location>
        <begin position="102"/>
        <end position="291"/>
    </location>
</feature>
<feature type="compositionally biased region" description="Basic and acidic residues" evidence="8">
    <location>
        <begin position="1"/>
        <end position="16"/>
    </location>
</feature>
<evidence type="ECO:0000256" key="5">
    <source>
        <dbReference type="ARBA" id="ARBA00022989"/>
    </source>
</evidence>
<dbReference type="SUPFAM" id="SSF161098">
    <property type="entry name" value="MetI-like"/>
    <property type="match status" value="1"/>
</dbReference>